<dbReference type="AlphaFoldDB" id="L8GMS9"/>
<dbReference type="EMBL" id="KB008073">
    <property type="protein sequence ID" value="ELR14058.1"/>
    <property type="molecule type" value="Genomic_DNA"/>
</dbReference>
<evidence type="ECO:0008006" key="4">
    <source>
        <dbReference type="Google" id="ProtNLM"/>
    </source>
</evidence>
<dbReference type="KEGG" id="acan:ACA1_366700"/>
<dbReference type="VEuPathDB" id="AmoebaDB:ACA1_366700"/>
<protein>
    <recommendedName>
        <fullName evidence="4">Ubiquitin-like domain-containing protein</fullName>
    </recommendedName>
</protein>
<reference evidence="2 3" key="1">
    <citation type="journal article" date="2013" name="Genome Biol.">
        <title>Genome of Acanthamoeba castellanii highlights extensive lateral gene transfer and early evolution of tyrosine kinase signaling.</title>
        <authorList>
            <person name="Clarke M."/>
            <person name="Lohan A.J."/>
            <person name="Liu B."/>
            <person name="Lagkouvardos I."/>
            <person name="Roy S."/>
            <person name="Zafar N."/>
            <person name="Bertelli C."/>
            <person name="Schilde C."/>
            <person name="Kianianmomeni A."/>
            <person name="Burglin T.R."/>
            <person name="Frech C."/>
            <person name="Turcotte B."/>
            <person name="Kopec K.O."/>
            <person name="Synnott J.M."/>
            <person name="Choo C."/>
            <person name="Paponov I."/>
            <person name="Finkler A."/>
            <person name="Soon Heng Tan C."/>
            <person name="Hutchins A.P."/>
            <person name="Weinmeier T."/>
            <person name="Rattei T."/>
            <person name="Chu J.S."/>
            <person name="Gimenez G."/>
            <person name="Irimia M."/>
            <person name="Rigden D.J."/>
            <person name="Fitzpatrick D.A."/>
            <person name="Lorenzo-Morales J."/>
            <person name="Bateman A."/>
            <person name="Chiu C.H."/>
            <person name="Tang P."/>
            <person name="Hegemann P."/>
            <person name="Fromm H."/>
            <person name="Raoult D."/>
            <person name="Greub G."/>
            <person name="Miranda-Saavedra D."/>
            <person name="Chen N."/>
            <person name="Nash P."/>
            <person name="Ginger M.L."/>
            <person name="Horn M."/>
            <person name="Schaap P."/>
            <person name="Caler L."/>
            <person name="Loftus B."/>
        </authorList>
    </citation>
    <scope>NUCLEOTIDE SEQUENCE [LARGE SCALE GENOMIC DNA]</scope>
    <source>
        <strain evidence="2 3">Neff</strain>
    </source>
</reference>
<organism evidence="2 3">
    <name type="scientific">Acanthamoeba castellanii (strain ATCC 30010 / Neff)</name>
    <dbReference type="NCBI Taxonomy" id="1257118"/>
    <lineage>
        <taxon>Eukaryota</taxon>
        <taxon>Amoebozoa</taxon>
        <taxon>Discosea</taxon>
        <taxon>Longamoebia</taxon>
        <taxon>Centramoebida</taxon>
        <taxon>Acanthamoebidae</taxon>
        <taxon>Acanthamoeba</taxon>
    </lineage>
</organism>
<dbReference type="Proteomes" id="UP000011083">
    <property type="component" value="Unassembled WGS sequence"/>
</dbReference>
<evidence type="ECO:0000256" key="1">
    <source>
        <dbReference type="SAM" id="MobiDB-lite"/>
    </source>
</evidence>
<gene>
    <name evidence="2" type="ORF">ACA1_366700</name>
</gene>
<dbReference type="RefSeq" id="XP_004336071.1">
    <property type="nucleotide sequence ID" value="XM_004336023.1"/>
</dbReference>
<evidence type="ECO:0000313" key="2">
    <source>
        <dbReference type="EMBL" id="ELR14058.1"/>
    </source>
</evidence>
<evidence type="ECO:0000313" key="3">
    <source>
        <dbReference type="Proteomes" id="UP000011083"/>
    </source>
</evidence>
<accession>L8GMS9</accession>
<keyword evidence="3" id="KW-1185">Reference proteome</keyword>
<sequence length="502" mass="55902">MGNDQSIPPHRMEEPRYPVWRSGTGKLPRDQASSHTLFWRLLSGCTLRLEVNIALCFGDVCRVVMVLHDDDAELDHPHDSPLGCQRHLLPARHRRLQLVEGLPASGQDRKLPRAIFAGSSMADARQICQHSGLQRDSTLHVVIPEQTTWRALPRGHCEAGGRDSSGGGDWLLGRWRQWWQGSAQSTSSWALPAGWDDGLSDVVANHGSLQITGRADYIRSCLLEIVEREGLRLVGQRDETQEEMVDELMKGITDDINNHPLDFFVALRAPAKATTYHGSGDSSSSTTEPRESPEFVVHVQLSPLYPLARERCRMLTPILHPLVTPLLDLTGDADNNERSTEASPAENGPAGGRQPSIHEAGRMAFLAPKGSAHLNAKSTKHTLDQLLAWFRDEWLFEPVACAQHFTETHPPDATPAVMQWITDGDEMTRRARWLAAVGEGGPRWRPEMHAVCPRAFRAEVRLLLLARQRGDNMVAALPVEVVWHIIDALLRLHIASGSLFFQ</sequence>
<dbReference type="GeneID" id="14914561"/>
<feature type="region of interest" description="Disordered" evidence="1">
    <location>
        <begin position="1"/>
        <end position="30"/>
    </location>
</feature>
<dbReference type="CDD" id="cd00195">
    <property type="entry name" value="UBCc_UEV"/>
    <property type="match status" value="1"/>
</dbReference>
<name>L8GMS9_ACACF</name>
<feature type="region of interest" description="Disordered" evidence="1">
    <location>
        <begin position="330"/>
        <end position="356"/>
    </location>
</feature>
<proteinExistence type="predicted"/>